<evidence type="ECO:0000256" key="1">
    <source>
        <dbReference type="SAM" id="MobiDB-lite"/>
    </source>
</evidence>
<proteinExistence type="predicted"/>
<sequence>MALPVAALSLVTLGAAAAFGGSQYLKAKKAKKTGESGPFADSETDPVGVKMKSPYKDDAELPGTRQERKNPRKAIKSPAKAPRKSKTAAAFDTPTVSENA</sequence>
<dbReference type="RefSeq" id="WP_218316573.1">
    <property type="nucleotide sequence ID" value="NZ_JAGSPB010000002.1"/>
</dbReference>
<feature type="signal peptide" evidence="2">
    <location>
        <begin position="1"/>
        <end position="17"/>
    </location>
</feature>
<accession>A0ABS6SMV5</accession>
<evidence type="ECO:0000256" key="2">
    <source>
        <dbReference type="SAM" id="SignalP"/>
    </source>
</evidence>
<keyword evidence="4" id="KW-1185">Reference proteome</keyword>
<protein>
    <submittedName>
        <fullName evidence="3">Uncharacterized protein</fullName>
    </submittedName>
</protein>
<organism evidence="3 4">
    <name type="scientific">Erythrobacter ani</name>
    <dbReference type="NCBI Taxonomy" id="2827235"/>
    <lineage>
        <taxon>Bacteria</taxon>
        <taxon>Pseudomonadati</taxon>
        <taxon>Pseudomonadota</taxon>
        <taxon>Alphaproteobacteria</taxon>
        <taxon>Sphingomonadales</taxon>
        <taxon>Erythrobacteraceae</taxon>
        <taxon>Erythrobacter/Porphyrobacter group</taxon>
        <taxon>Erythrobacter</taxon>
    </lineage>
</organism>
<feature type="chain" id="PRO_5046504230" evidence="2">
    <location>
        <begin position="18"/>
        <end position="100"/>
    </location>
</feature>
<comment type="caution">
    <text evidence="3">The sequence shown here is derived from an EMBL/GenBank/DDBJ whole genome shotgun (WGS) entry which is preliminary data.</text>
</comment>
<dbReference type="Proteomes" id="UP000699975">
    <property type="component" value="Unassembled WGS sequence"/>
</dbReference>
<gene>
    <name evidence="3" type="ORF">KCG45_07260</name>
</gene>
<keyword evidence="2" id="KW-0732">Signal</keyword>
<reference evidence="3 4" key="1">
    <citation type="submission" date="2021-04" db="EMBL/GenBank/DDBJ databases">
        <authorList>
            <person name="Pira H."/>
            <person name="Risdian C."/>
            <person name="Wink J."/>
        </authorList>
    </citation>
    <scope>NUCLEOTIDE SEQUENCE [LARGE SCALE GENOMIC DNA]</scope>
    <source>
        <strain evidence="3 4">WH131</strain>
    </source>
</reference>
<evidence type="ECO:0000313" key="4">
    <source>
        <dbReference type="Proteomes" id="UP000699975"/>
    </source>
</evidence>
<feature type="compositionally biased region" description="Basic residues" evidence="1">
    <location>
        <begin position="70"/>
        <end position="86"/>
    </location>
</feature>
<feature type="region of interest" description="Disordered" evidence="1">
    <location>
        <begin position="26"/>
        <end position="100"/>
    </location>
</feature>
<evidence type="ECO:0000313" key="3">
    <source>
        <dbReference type="EMBL" id="MBV7265974.1"/>
    </source>
</evidence>
<feature type="compositionally biased region" description="Basic and acidic residues" evidence="1">
    <location>
        <begin position="54"/>
        <end position="69"/>
    </location>
</feature>
<name>A0ABS6SMV5_9SPHN</name>
<dbReference type="EMBL" id="JAGSPB010000002">
    <property type="protein sequence ID" value="MBV7265974.1"/>
    <property type="molecule type" value="Genomic_DNA"/>
</dbReference>